<dbReference type="AlphaFoldDB" id="A0A1F7I4Q1"/>
<gene>
    <name evidence="1" type="ORF">A3F03_02135</name>
</gene>
<dbReference type="EMBL" id="MGAC01000017">
    <property type="protein sequence ID" value="OGK38344.1"/>
    <property type="molecule type" value="Genomic_DNA"/>
</dbReference>
<comment type="caution">
    <text evidence="1">The sequence shown here is derived from an EMBL/GenBank/DDBJ whole genome shotgun (WGS) entry which is preliminary data.</text>
</comment>
<proteinExistence type="predicted"/>
<organism evidence="1 2">
    <name type="scientific">Candidatus Roizmanbacteria bacterium RIFCSPHIGHO2_12_FULL_41_11</name>
    <dbReference type="NCBI Taxonomy" id="1802052"/>
    <lineage>
        <taxon>Bacteria</taxon>
        <taxon>Candidatus Roizmaniibacteriota</taxon>
    </lineage>
</organism>
<name>A0A1F7I4Q1_9BACT</name>
<dbReference type="Proteomes" id="UP000176803">
    <property type="component" value="Unassembled WGS sequence"/>
</dbReference>
<protein>
    <submittedName>
        <fullName evidence="1">Uncharacterized protein</fullName>
    </submittedName>
</protein>
<evidence type="ECO:0000313" key="2">
    <source>
        <dbReference type="Proteomes" id="UP000176803"/>
    </source>
</evidence>
<accession>A0A1F7I4Q1</accession>
<reference evidence="1 2" key="1">
    <citation type="journal article" date="2016" name="Nat. Commun.">
        <title>Thousands of microbial genomes shed light on interconnected biogeochemical processes in an aquifer system.</title>
        <authorList>
            <person name="Anantharaman K."/>
            <person name="Brown C.T."/>
            <person name="Hug L.A."/>
            <person name="Sharon I."/>
            <person name="Castelle C.J."/>
            <person name="Probst A.J."/>
            <person name="Thomas B.C."/>
            <person name="Singh A."/>
            <person name="Wilkins M.J."/>
            <person name="Karaoz U."/>
            <person name="Brodie E.L."/>
            <person name="Williams K.H."/>
            <person name="Hubbard S.S."/>
            <person name="Banfield J.F."/>
        </authorList>
    </citation>
    <scope>NUCLEOTIDE SEQUENCE [LARGE SCALE GENOMIC DNA]</scope>
</reference>
<evidence type="ECO:0000313" key="1">
    <source>
        <dbReference type="EMBL" id="OGK38344.1"/>
    </source>
</evidence>
<sequence length="261" mass="29128">MTAIEFNTTLYREPSFNLPVDPLTRAFGNHPQKDQLLKYVNDLLIDHLSVVLKWQRGGLISPNEVTGWENTIGHQGLVASACHVMGIEAKLHSPDIHLLEHLGFIHEWRKKIEKLSISNGANHWIQNCVWIDDNGLRLQKYLDAESAAPGLLAATGNDFSGIGSSLSFDILRLADWLVGYVPEYGSDDLMHWEERLQLLQARLPDLTTAQGKPYYPAASQAAADLDRDIFTKMTGLTQEVAMDRGLPHRTIDIVRNGLGLA</sequence>